<comment type="caution">
    <text evidence="2">The sequence shown here is derived from an EMBL/GenBank/DDBJ whole genome shotgun (WGS) entry which is preliminary data.</text>
</comment>
<name>A0ABW4Z189_9HYPH</name>
<dbReference type="Pfam" id="PF09995">
    <property type="entry name" value="MPAB_Lcp_cat"/>
    <property type="match status" value="1"/>
</dbReference>
<gene>
    <name evidence="2" type="ORF">ACFSNC_16570</name>
</gene>
<dbReference type="GO" id="GO:0016491">
    <property type="term" value="F:oxidoreductase activity"/>
    <property type="evidence" value="ECO:0007669"/>
    <property type="project" value="UniProtKB-KW"/>
</dbReference>
<organism evidence="2 3">
    <name type="scientific">Ancylobacter oerskovii</name>
    <dbReference type="NCBI Taxonomy" id="459519"/>
    <lineage>
        <taxon>Bacteria</taxon>
        <taxon>Pseudomonadati</taxon>
        <taxon>Pseudomonadota</taxon>
        <taxon>Alphaproteobacteria</taxon>
        <taxon>Hyphomicrobiales</taxon>
        <taxon>Xanthobacteraceae</taxon>
        <taxon>Ancylobacter</taxon>
    </lineage>
</organism>
<dbReference type="EMBL" id="JBHUHD010000001">
    <property type="protein sequence ID" value="MFD2142023.1"/>
    <property type="molecule type" value="Genomic_DNA"/>
</dbReference>
<evidence type="ECO:0000313" key="3">
    <source>
        <dbReference type="Proteomes" id="UP001597299"/>
    </source>
</evidence>
<keyword evidence="3" id="KW-1185">Reference proteome</keyword>
<proteinExistence type="predicted"/>
<evidence type="ECO:0000259" key="1">
    <source>
        <dbReference type="Pfam" id="PF09995"/>
    </source>
</evidence>
<dbReference type="PANTHER" id="PTHR36151:SF3">
    <property type="entry name" value="ER-BOUND OXYGENASE MPAB_MPAB'_RUBBER OXYGENASE CATALYTIC DOMAIN-CONTAINING PROTEIN"/>
    <property type="match status" value="1"/>
</dbReference>
<dbReference type="Proteomes" id="UP001597299">
    <property type="component" value="Unassembled WGS sequence"/>
</dbReference>
<feature type="domain" description="ER-bound oxygenase mpaB/mpaB'/Rubber oxygenase catalytic" evidence="1">
    <location>
        <begin position="41"/>
        <end position="246"/>
    </location>
</feature>
<dbReference type="RefSeq" id="WP_213351571.1">
    <property type="nucleotide sequence ID" value="NZ_JAHBGB010000006.1"/>
</dbReference>
<evidence type="ECO:0000313" key="2">
    <source>
        <dbReference type="EMBL" id="MFD2142023.1"/>
    </source>
</evidence>
<dbReference type="InterPro" id="IPR018713">
    <property type="entry name" value="MPAB/Lcp_cat_dom"/>
</dbReference>
<dbReference type="EC" id="1.-.-.-" evidence="2"/>
<dbReference type="PANTHER" id="PTHR36151">
    <property type="entry name" value="BLR2777 PROTEIN"/>
    <property type="match status" value="1"/>
</dbReference>
<protein>
    <submittedName>
        <fullName evidence="2">Oxygenase MpaB family protein</fullName>
        <ecNumber evidence="2">1.-.-.-</ecNumber>
    </submittedName>
</protein>
<sequence length="287" mass="31163">MVIHIREAIERNIRRVTGAGVIDFDRPPGDPGLFGPGSVAWKVHADFVPMIVGGVSALMTQMLHPLAIAGVWDHSNFRADVMGRLARTAQFVAGTTYAARPTAETLVERVRLRHMSVAGVDAAGRGYRASDPALLTWIHVAETSGFLSAHRAFVDPGMPEAEQDRYFREMAIVARMLGAPDVPVTASAVDAYLRQMTPQLRFDARTREVLRVISSAPTPSPALGLFRRFVMGAGVALMPDPLRELIPGKERPGSFGALTLMRAATPVGRWALRNGAASRARRRVSAH</sequence>
<keyword evidence="2" id="KW-0560">Oxidoreductase</keyword>
<reference evidence="3" key="1">
    <citation type="journal article" date="2019" name="Int. J. Syst. Evol. Microbiol.">
        <title>The Global Catalogue of Microorganisms (GCM) 10K type strain sequencing project: providing services to taxonomists for standard genome sequencing and annotation.</title>
        <authorList>
            <consortium name="The Broad Institute Genomics Platform"/>
            <consortium name="The Broad Institute Genome Sequencing Center for Infectious Disease"/>
            <person name="Wu L."/>
            <person name="Ma J."/>
        </authorList>
    </citation>
    <scope>NUCLEOTIDE SEQUENCE [LARGE SCALE GENOMIC DNA]</scope>
    <source>
        <strain evidence="3">CCM 7435</strain>
    </source>
</reference>
<accession>A0ABW4Z189</accession>